<proteinExistence type="predicted"/>
<reference evidence="1 2" key="1">
    <citation type="submission" date="2021-03" db="EMBL/GenBank/DDBJ databases">
        <title>First Case of infection caused by Chromobacterium haemolyticum derived from water in China.</title>
        <authorList>
            <person name="Chen J."/>
            <person name="Liu C."/>
        </authorList>
    </citation>
    <scope>NUCLEOTIDE SEQUENCE [LARGE SCALE GENOMIC DNA]</scope>
    <source>
        <strain evidence="1 2">WJ-5</strain>
    </source>
</reference>
<sequence>MEYASALGKRLSHRMMLQPAEQVDKLISRLEGADEAKLVYWDERSQRLRALSPRSRRGRQLLARGLQSPQVVGVFNGYASYQDIYQAFQQTLDDLKLS</sequence>
<organism evidence="1 2">
    <name type="scientific">Chromobacterium haemolyticum</name>
    <dbReference type="NCBI Taxonomy" id="394935"/>
    <lineage>
        <taxon>Bacteria</taxon>
        <taxon>Pseudomonadati</taxon>
        <taxon>Pseudomonadota</taxon>
        <taxon>Betaproteobacteria</taxon>
        <taxon>Neisseriales</taxon>
        <taxon>Chromobacteriaceae</taxon>
        <taxon>Chromobacterium</taxon>
    </lineage>
</organism>
<name>A0ABS3GNP2_9NEIS</name>
<protein>
    <submittedName>
        <fullName evidence="1">Uncharacterized protein</fullName>
    </submittedName>
</protein>
<comment type="caution">
    <text evidence="1">The sequence shown here is derived from an EMBL/GenBank/DDBJ whole genome shotgun (WGS) entry which is preliminary data.</text>
</comment>
<gene>
    <name evidence="1" type="ORF">J1C50_12705</name>
</gene>
<evidence type="ECO:0000313" key="1">
    <source>
        <dbReference type="EMBL" id="MBO0416368.1"/>
    </source>
</evidence>
<keyword evidence="2" id="KW-1185">Reference proteome</keyword>
<dbReference type="Proteomes" id="UP000664349">
    <property type="component" value="Unassembled WGS sequence"/>
</dbReference>
<dbReference type="EMBL" id="JAFLRD010000009">
    <property type="protein sequence ID" value="MBO0416368.1"/>
    <property type="molecule type" value="Genomic_DNA"/>
</dbReference>
<dbReference type="GeneID" id="58561588"/>
<evidence type="ECO:0000313" key="2">
    <source>
        <dbReference type="Proteomes" id="UP000664349"/>
    </source>
</evidence>
<dbReference type="RefSeq" id="WP_143330252.1">
    <property type="nucleotide sequence ID" value="NZ_AP019312.1"/>
</dbReference>
<accession>A0ABS3GNP2</accession>